<evidence type="ECO:0000313" key="3">
    <source>
        <dbReference type="Proteomes" id="UP001347796"/>
    </source>
</evidence>
<feature type="compositionally biased region" description="Acidic residues" evidence="1">
    <location>
        <begin position="150"/>
        <end position="160"/>
    </location>
</feature>
<dbReference type="SUPFAM" id="SSF50729">
    <property type="entry name" value="PH domain-like"/>
    <property type="match status" value="1"/>
</dbReference>
<name>A0AAN8PDC3_PATCE</name>
<feature type="region of interest" description="Disordered" evidence="1">
    <location>
        <begin position="140"/>
        <end position="160"/>
    </location>
</feature>
<accession>A0AAN8PDC3</accession>
<keyword evidence="3" id="KW-1185">Reference proteome</keyword>
<organism evidence="2 3">
    <name type="scientific">Patella caerulea</name>
    <name type="common">Rayed Mediterranean limpet</name>
    <dbReference type="NCBI Taxonomy" id="87958"/>
    <lineage>
        <taxon>Eukaryota</taxon>
        <taxon>Metazoa</taxon>
        <taxon>Spiralia</taxon>
        <taxon>Lophotrochozoa</taxon>
        <taxon>Mollusca</taxon>
        <taxon>Gastropoda</taxon>
        <taxon>Patellogastropoda</taxon>
        <taxon>Patelloidea</taxon>
        <taxon>Patellidae</taxon>
        <taxon>Patella</taxon>
    </lineage>
</organism>
<gene>
    <name evidence="2" type="ORF">SNE40_017041</name>
</gene>
<reference evidence="2 3" key="1">
    <citation type="submission" date="2024-01" db="EMBL/GenBank/DDBJ databases">
        <title>The genome of the rayed Mediterranean limpet Patella caerulea (Linnaeus, 1758).</title>
        <authorList>
            <person name="Anh-Thu Weber A."/>
            <person name="Halstead-Nussloch G."/>
        </authorList>
    </citation>
    <scope>NUCLEOTIDE SEQUENCE [LARGE SCALE GENOMIC DNA]</scope>
    <source>
        <strain evidence="2">AATW-2023a</strain>
        <tissue evidence="2">Whole specimen</tissue>
    </source>
</reference>
<dbReference type="AlphaFoldDB" id="A0AAN8PDC3"/>
<evidence type="ECO:0008006" key="4">
    <source>
        <dbReference type="Google" id="ProtNLM"/>
    </source>
</evidence>
<protein>
    <recommendedName>
        <fullName evidence="4">PH domain-containing protein</fullName>
    </recommendedName>
</protein>
<sequence>MSCKPRNLNTDTNHLDVTGTTDIHSGHMSLVQKVGKKCRQSPVFVKVIRSCFEHYAVISKDQLFKTHSTFLNLKNCVVTAVEDTTTHIRVMQNNFEGNFITLAAKDGESRKEWLNIMRSVSAPSSPCKIPISPTLSPMIPRSPIMQTLTETDEDDEEEDD</sequence>
<dbReference type="EMBL" id="JAZGQO010000011">
    <property type="protein sequence ID" value="KAK6173624.1"/>
    <property type="molecule type" value="Genomic_DNA"/>
</dbReference>
<evidence type="ECO:0000313" key="2">
    <source>
        <dbReference type="EMBL" id="KAK6173624.1"/>
    </source>
</evidence>
<evidence type="ECO:0000256" key="1">
    <source>
        <dbReference type="SAM" id="MobiDB-lite"/>
    </source>
</evidence>
<comment type="caution">
    <text evidence="2">The sequence shown here is derived from an EMBL/GenBank/DDBJ whole genome shotgun (WGS) entry which is preliminary data.</text>
</comment>
<proteinExistence type="predicted"/>
<dbReference type="Proteomes" id="UP001347796">
    <property type="component" value="Unassembled WGS sequence"/>
</dbReference>